<dbReference type="Proteomes" id="UP000247696">
    <property type="component" value="Chromosome"/>
</dbReference>
<dbReference type="CDD" id="cd06261">
    <property type="entry name" value="TM_PBP2"/>
    <property type="match status" value="1"/>
</dbReference>
<keyword evidence="4 7" id="KW-0812">Transmembrane</keyword>
<evidence type="ECO:0000313" key="9">
    <source>
        <dbReference type="EMBL" id="AWT25038.1"/>
    </source>
</evidence>
<proteinExistence type="inferred from homology"/>
<accession>A0A2Z3YME4</accession>
<feature type="transmembrane region" description="Helical" evidence="7">
    <location>
        <begin position="103"/>
        <end position="125"/>
    </location>
</feature>
<comment type="similarity">
    <text evidence="7">Belongs to the binding-protein-dependent transport system permease family.</text>
</comment>
<sequence length="318" mass="33844">MTFTAVLRRAGAAVLVLWASFTLAFILLTALPGDAVSTRYADPELGLSPEEIAEMRDAYGSDEPVLTRYWNSLTRVLHLDFGNSLHTGADVTDSLLDALPGTLALALTGFLLAVVIAVVVAVTATSLPDNPFCRRLSGLIRSVPPLFISLPAFWLGIILIQVFSFSLEWVPVIHATTVQQLILPSVALALPLSAPLAQVLLRSIDDVTAMPFVTVVRARGAGPAWVLWRNVLRNAVLPAMTVAGLTFGELVGGAVVTEAVFSRAGIGAMTVDAVSNRDTPVLMAVVVLAAAVYVVINLVVDLLYPVLDARLRTKKARA</sequence>
<dbReference type="InterPro" id="IPR035906">
    <property type="entry name" value="MetI-like_sf"/>
</dbReference>
<feature type="transmembrane region" description="Helical" evidence="7">
    <location>
        <begin position="281"/>
        <end position="307"/>
    </location>
</feature>
<feature type="transmembrane region" description="Helical" evidence="7">
    <location>
        <begin position="235"/>
        <end position="261"/>
    </location>
</feature>
<dbReference type="PROSITE" id="PS50928">
    <property type="entry name" value="ABC_TM1"/>
    <property type="match status" value="1"/>
</dbReference>
<dbReference type="Gene3D" id="1.10.3720.10">
    <property type="entry name" value="MetI-like"/>
    <property type="match status" value="1"/>
</dbReference>
<keyword evidence="10" id="KW-1185">Reference proteome</keyword>
<feature type="transmembrane region" description="Helical" evidence="7">
    <location>
        <begin position="181"/>
        <end position="201"/>
    </location>
</feature>
<dbReference type="PANTHER" id="PTHR43163:SF6">
    <property type="entry name" value="DIPEPTIDE TRANSPORT SYSTEM PERMEASE PROTEIN DPPB-RELATED"/>
    <property type="match status" value="1"/>
</dbReference>
<dbReference type="EMBL" id="CP024988">
    <property type="protein sequence ID" value="AWT25038.1"/>
    <property type="molecule type" value="Genomic_DNA"/>
</dbReference>
<organism evidence="9 10">
    <name type="scientific">Corynebacterium provencense</name>
    <dbReference type="NCBI Taxonomy" id="1737425"/>
    <lineage>
        <taxon>Bacteria</taxon>
        <taxon>Bacillati</taxon>
        <taxon>Actinomycetota</taxon>
        <taxon>Actinomycetes</taxon>
        <taxon>Mycobacteriales</taxon>
        <taxon>Corynebacteriaceae</taxon>
        <taxon>Corynebacterium</taxon>
    </lineage>
</organism>
<evidence type="ECO:0000256" key="3">
    <source>
        <dbReference type="ARBA" id="ARBA00022475"/>
    </source>
</evidence>
<comment type="subcellular location">
    <subcellularLocation>
        <location evidence="1 7">Cell membrane</location>
        <topology evidence="1 7">Multi-pass membrane protein</topology>
    </subcellularLocation>
</comment>
<evidence type="ECO:0000256" key="1">
    <source>
        <dbReference type="ARBA" id="ARBA00004651"/>
    </source>
</evidence>
<dbReference type="SUPFAM" id="SSF161098">
    <property type="entry name" value="MetI-like"/>
    <property type="match status" value="1"/>
</dbReference>
<evidence type="ECO:0000256" key="4">
    <source>
        <dbReference type="ARBA" id="ARBA00022692"/>
    </source>
</evidence>
<evidence type="ECO:0000259" key="8">
    <source>
        <dbReference type="PROSITE" id="PS50928"/>
    </source>
</evidence>
<dbReference type="RefSeq" id="WP_110480842.1">
    <property type="nucleotide sequence ID" value="NZ_CP024988.1"/>
</dbReference>
<evidence type="ECO:0000256" key="2">
    <source>
        <dbReference type="ARBA" id="ARBA00022448"/>
    </source>
</evidence>
<reference evidence="10" key="1">
    <citation type="submission" date="2017-11" db="EMBL/GenBank/DDBJ databases">
        <title>Otitis media/interna in a cat caused by the recently described species Corynebacterium provencense.</title>
        <authorList>
            <person name="Kittl S."/>
            <person name="Brodard I."/>
            <person name="Rychener L."/>
            <person name="Jores J."/>
            <person name="Roosje P."/>
            <person name="Gobeli Brawand S."/>
        </authorList>
    </citation>
    <scope>NUCLEOTIDE SEQUENCE [LARGE SCALE GENOMIC DNA]</scope>
    <source>
        <strain evidence="10">17KM38</strain>
    </source>
</reference>
<dbReference type="STRING" id="1737425.GCA_900049755_01225"/>
<evidence type="ECO:0000256" key="5">
    <source>
        <dbReference type="ARBA" id="ARBA00022989"/>
    </source>
</evidence>
<feature type="transmembrane region" description="Helical" evidence="7">
    <location>
        <begin position="146"/>
        <end position="169"/>
    </location>
</feature>
<evidence type="ECO:0000256" key="6">
    <source>
        <dbReference type="ARBA" id="ARBA00023136"/>
    </source>
</evidence>
<dbReference type="PANTHER" id="PTHR43163">
    <property type="entry name" value="DIPEPTIDE TRANSPORT SYSTEM PERMEASE PROTEIN DPPB-RELATED"/>
    <property type="match status" value="1"/>
</dbReference>
<dbReference type="Pfam" id="PF00528">
    <property type="entry name" value="BPD_transp_1"/>
    <property type="match status" value="1"/>
</dbReference>
<gene>
    <name evidence="9" type="primary">nikB_1</name>
    <name evidence="9" type="ORF">Csp1_02100</name>
</gene>
<keyword evidence="5 7" id="KW-1133">Transmembrane helix</keyword>
<keyword evidence="2 7" id="KW-0813">Transport</keyword>
<dbReference type="AlphaFoldDB" id="A0A2Z3YME4"/>
<keyword evidence="6 7" id="KW-0472">Membrane</keyword>
<protein>
    <submittedName>
        <fullName evidence="9">Nickel transport system permease protein NikB</fullName>
    </submittedName>
</protein>
<name>A0A2Z3YME4_9CORY</name>
<evidence type="ECO:0000313" key="10">
    <source>
        <dbReference type="Proteomes" id="UP000247696"/>
    </source>
</evidence>
<dbReference type="Pfam" id="PF19300">
    <property type="entry name" value="BPD_transp_1_N"/>
    <property type="match status" value="1"/>
</dbReference>
<dbReference type="KEGG" id="cpre:Csp1_02100"/>
<evidence type="ECO:0000256" key="7">
    <source>
        <dbReference type="RuleBase" id="RU363032"/>
    </source>
</evidence>
<dbReference type="OrthoDB" id="9778910at2"/>
<dbReference type="GO" id="GO:0055085">
    <property type="term" value="P:transmembrane transport"/>
    <property type="evidence" value="ECO:0007669"/>
    <property type="project" value="InterPro"/>
</dbReference>
<dbReference type="GO" id="GO:0005886">
    <property type="term" value="C:plasma membrane"/>
    <property type="evidence" value="ECO:0007669"/>
    <property type="project" value="UniProtKB-SubCell"/>
</dbReference>
<keyword evidence="3" id="KW-1003">Cell membrane</keyword>
<dbReference type="InterPro" id="IPR045621">
    <property type="entry name" value="BPD_transp_1_N"/>
</dbReference>
<dbReference type="InterPro" id="IPR000515">
    <property type="entry name" value="MetI-like"/>
</dbReference>
<feature type="domain" description="ABC transmembrane type-1" evidence="8">
    <location>
        <begin position="99"/>
        <end position="304"/>
    </location>
</feature>